<evidence type="ECO:0000256" key="8">
    <source>
        <dbReference type="ARBA" id="ARBA00023014"/>
    </source>
</evidence>
<dbReference type="PROSITE" id="PS51085">
    <property type="entry name" value="2FE2S_FER_2"/>
    <property type="match status" value="1"/>
</dbReference>
<evidence type="ECO:0000313" key="13">
    <source>
        <dbReference type="Proteomes" id="UP001501074"/>
    </source>
</evidence>
<keyword evidence="7" id="KW-0408">Iron</keyword>
<keyword evidence="8" id="KW-0411">Iron-sulfur</keyword>
<dbReference type="Pfam" id="PF01243">
    <property type="entry name" value="PNPOx_N"/>
    <property type="match status" value="1"/>
</dbReference>
<keyword evidence="2" id="KW-0285">Flavoprotein</keyword>
<feature type="region of interest" description="Disordered" evidence="9">
    <location>
        <begin position="366"/>
        <end position="389"/>
    </location>
</feature>
<dbReference type="InterPro" id="IPR001041">
    <property type="entry name" value="2Fe-2S_ferredoxin-type"/>
</dbReference>
<dbReference type="Pfam" id="PF00970">
    <property type="entry name" value="FAD_binding_6"/>
    <property type="match status" value="1"/>
</dbReference>
<proteinExistence type="predicted"/>
<keyword evidence="4" id="KW-0479">Metal-binding</keyword>
<evidence type="ECO:0000313" key="12">
    <source>
        <dbReference type="EMBL" id="GAA3601864.1"/>
    </source>
</evidence>
<evidence type="ECO:0000259" key="11">
    <source>
        <dbReference type="PROSITE" id="PS51384"/>
    </source>
</evidence>
<dbReference type="SUPFAM" id="SSF63380">
    <property type="entry name" value="Riboflavin synthase domain-like"/>
    <property type="match status" value="1"/>
</dbReference>
<dbReference type="InterPro" id="IPR050415">
    <property type="entry name" value="MRET"/>
</dbReference>
<dbReference type="InterPro" id="IPR001709">
    <property type="entry name" value="Flavoprot_Pyr_Nucl_cyt_Rdtase"/>
</dbReference>
<dbReference type="Pfam" id="PF00111">
    <property type="entry name" value="Fer2"/>
    <property type="match status" value="1"/>
</dbReference>
<keyword evidence="3" id="KW-0001">2Fe-2S</keyword>
<reference evidence="13" key="1">
    <citation type="journal article" date="2019" name="Int. J. Syst. Evol. Microbiol.">
        <title>The Global Catalogue of Microorganisms (GCM) 10K type strain sequencing project: providing services to taxonomists for standard genome sequencing and annotation.</title>
        <authorList>
            <consortium name="The Broad Institute Genomics Platform"/>
            <consortium name="The Broad Institute Genome Sequencing Center for Infectious Disease"/>
            <person name="Wu L."/>
            <person name="Ma J."/>
        </authorList>
    </citation>
    <scope>NUCLEOTIDE SEQUENCE [LARGE SCALE GENOMIC DNA]</scope>
    <source>
        <strain evidence="13">JCM 16902</strain>
    </source>
</reference>
<keyword evidence="6" id="KW-0560">Oxidoreductase</keyword>
<gene>
    <name evidence="12" type="ORF">GCM10022223_17010</name>
</gene>
<dbReference type="PROSITE" id="PS51384">
    <property type="entry name" value="FAD_FR"/>
    <property type="match status" value="1"/>
</dbReference>
<evidence type="ECO:0000256" key="1">
    <source>
        <dbReference type="ARBA" id="ARBA00001974"/>
    </source>
</evidence>
<keyword evidence="5" id="KW-0274">FAD</keyword>
<dbReference type="Gene3D" id="3.10.20.30">
    <property type="match status" value="1"/>
</dbReference>
<dbReference type="InterPro" id="IPR011576">
    <property type="entry name" value="Pyridox_Oxase_N"/>
</dbReference>
<evidence type="ECO:0000256" key="5">
    <source>
        <dbReference type="ARBA" id="ARBA00022827"/>
    </source>
</evidence>
<evidence type="ECO:0000256" key="2">
    <source>
        <dbReference type="ARBA" id="ARBA00022630"/>
    </source>
</evidence>
<dbReference type="Gene3D" id="3.40.50.80">
    <property type="entry name" value="Nucleotide-binding domain of ferredoxin-NADP reductase (FNR) module"/>
    <property type="match status" value="1"/>
</dbReference>
<dbReference type="SUPFAM" id="SSF52343">
    <property type="entry name" value="Ferredoxin reductase-like, C-terminal NADP-linked domain"/>
    <property type="match status" value="1"/>
</dbReference>
<evidence type="ECO:0000259" key="10">
    <source>
        <dbReference type="PROSITE" id="PS51085"/>
    </source>
</evidence>
<feature type="domain" description="2Fe-2S ferredoxin-type" evidence="10">
    <location>
        <begin position="635"/>
        <end position="725"/>
    </location>
</feature>
<feature type="region of interest" description="Disordered" evidence="9">
    <location>
        <begin position="153"/>
        <end position="174"/>
    </location>
</feature>
<dbReference type="InterPro" id="IPR036010">
    <property type="entry name" value="2Fe-2S_ferredoxin-like_sf"/>
</dbReference>
<dbReference type="SUPFAM" id="SSF54292">
    <property type="entry name" value="2Fe-2S ferredoxin-like"/>
    <property type="match status" value="1"/>
</dbReference>
<keyword evidence="13" id="KW-1185">Reference proteome</keyword>
<dbReference type="PANTHER" id="PTHR47354">
    <property type="entry name" value="NADH OXIDOREDUCTASE HCR"/>
    <property type="match status" value="1"/>
</dbReference>
<evidence type="ECO:0000256" key="7">
    <source>
        <dbReference type="ARBA" id="ARBA00023004"/>
    </source>
</evidence>
<comment type="caution">
    <text evidence="12">The sequence shown here is derived from an EMBL/GenBank/DDBJ whole genome shotgun (WGS) entry which is preliminary data.</text>
</comment>
<evidence type="ECO:0000256" key="3">
    <source>
        <dbReference type="ARBA" id="ARBA00022714"/>
    </source>
</evidence>
<dbReference type="InterPro" id="IPR017927">
    <property type="entry name" value="FAD-bd_FR_type"/>
</dbReference>
<dbReference type="PANTHER" id="PTHR47354:SF8">
    <property type="entry name" value="1,2-PHENYLACETYL-COA EPOXIDASE, SUBUNIT E"/>
    <property type="match status" value="1"/>
</dbReference>
<evidence type="ECO:0008006" key="14">
    <source>
        <dbReference type="Google" id="ProtNLM"/>
    </source>
</evidence>
<dbReference type="InterPro" id="IPR012349">
    <property type="entry name" value="Split_barrel_FMN-bd"/>
</dbReference>
<dbReference type="Pfam" id="PF00175">
    <property type="entry name" value="NAD_binding_1"/>
    <property type="match status" value="1"/>
</dbReference>
<organism evidence="12 13">
    <name type="scientific">Kineosporia mesophila</name>
    <dbReference type="NCBI Taxonomy" id="566012"/>
    <lineage>
        <taxon>Bacteria</taxon>
        <taxon>Bacillati</taxon>
        <taxon>Actinomycetota</taxon>
        <taxon>Actinomycetes</taxon>
        <taxon>Kineosporiales</taxon>
        <taxon>Kineosporiaceae</taxon>
        <taxon>Kineosporia</taxon>
    </lineage>
</organism>
<dbReference type="PRINTS" id="PR00371">
    <property type="entry name" value="FPNCR"/>
</dbReference>
<dbReference type="CDD" id="cd06214">
    <property type="entry name" value="PA_degradation_oxidoreductase_like"/>
    <property type="match status" value="1"/>
</dbReference>
<sequence>MTTEIPGERLTTTAVLTTADEIMELLGNPVPAVMMKQIDHLDRGAVSVLRHSPIAGAGYRDATGSRRSTFVGGDAGFIEVLAPTRIAFSLPGTSPVPANSSGFSFVFLLPGVSETLRLNGLMLSRDGARTVVQVQEVYVHCARAIGRSQLWVAPKSPAPPGSHGPGGSGPLNDPGVREFLAAAPFLVCTSGDADGGSDTSPRGDRPGFVRIIDGHTIAIPDRKGNRRADTFHNVLQDPQIALAALVPGSSQVLHLNGTASVTTDPDLLSTMALRGMNPHAALLIDVAGAELGVSEPVRDAQLWDAAAHVDRDAFPDLNILAAQHLATNPANRMGPLIRPVAALLRLFPNVTRRLIGRSFSSALAKEGYDSDAPAPAPTPPRRASSPARRFEVRTIRRETPEAATVVLRGGDEPLDFVPGQFFTFGLDVDGTTVRRAYSASSAPGSPELEITVKHIDGGVFSGHLHRKLAVGDQLEVRGPSGALFDPATTDADEIVMVAAGSGVTPMMSIIRARLAGPGRARLLLLYGNRDESSIIFAGELARLQREHPGRLVVTHQLTGPDPTWTGRTGRITGASLTAWLADLRPSTGARYYLCGPDALMSGAREALRDSQIPGDRIRMESYRSAAPTESTGTAHRMNVTDGGAEIGAGPVPAGQTLLEAGLSAGLPMPYSCTVGNCGECVVKLLSGRVAMSEPHCLPAGQEAEGYVLTCVGRPQTDVTVDIADL</sequence>
<dbReference type="InterPro" id="IPR012675">
    <property type="entry name" value="Beta-grasp_dom_sf"/>
</dbReference>
<dbReference type="CDD" id="cd00207">
    <property type="entry name" value="fer2"/>
    <property type="match status" value="1"/>
</dbReference>
<dbReference type="SUPFAM" id="SSF50475">
    <property type="entry name" value="FMN-binding split barrel"/>
    <property type="match status" value="1"/>
</dbReference>
<evidence type="ECO:0000256" key="9">
    <source>
        <dbReference type="SAM" id="MobiDB-lite"/>
    </source>
</evidence>
<dbReference type="PRINTS" id="PR00406">
    <property type="entry name" value="CYTB5RDTASE"/>
</dbReference>
<dbReference type="EMBL" id="BAAAZO010000002">
    <property type="protein sequence ID" value="GAA3601864.1"/>
    <property type="molecule type" value="Genomic_DNA"/>
</dbReference>
<dbReference type="Proteomes" id="UP001501074">
    <property type="component" value="Unassembled WGS sequence"/>
</dbReference>
<dbReference type="InterPro" id="IPR039261">
    <property type="entry name" value="FNR_nucleotide-bd"/>
</dbReference>
<name>A0ABP6Z924_9ACTN</name>
<dbReference type="InterPro" id="IPR001433">
    <property type="entry name" value="OxRdtase_FAD/NAD-bd"/>
</dbReference>
<dbReference type="RefSeq" id="WP_231485203.1">
    <property type="nucleotide sequence ID" value="NZ_BAAAZO010000002.1"/>
</dbReference>
<dbReference type="Gene3D" id="2.40.30.10">
    <property type="entry name" value="Translation factors"/>
    <property type="match status" value="1"/>
</dbReference>
<dbReference type="InterPro" id="IPR017938">
    <property type="entry name" value="Riboflavin_synthase-like_b-brl"/>
</dbReference>
<evidence type="ECO:0000256" key="4">
    <source>
        <dbReference type="ARBA" id="ARBA00022723"/>
    </source>
</evidence>
<feature type="domain" description="FAD-binding FR-type" evidence="11">
    <location>
        <begin position="385"/>
        <end position="486"/>
    </location>
</feature>
<comment type="cofactor">
    <cofactor evidence="1">
        <name>FAD</name>
        <dbReference type="ChEBI" id="CHEBI:57692"/>
    </cofactor>
</comment>
<evidence type="ECO:0000256" key="6">
    <source>
        <dbReference type="ARBA" id="ARBA00023002"/>
    </source>
</evidence>
<dbReference type="Gene3D" id="2.30.110.10">
    <property type="entry name" value="Electron Transport, Fmn-binding Protein, Chain A"/>
    <property type="match status" value="1"/>
</dbReference>
<dbReference type="InterPro" id="IPR008333">
    <property type="entry name" value="Cbr1-like_FAD-bd_dom"/>
</dbReference>
<accession>A0ABP6Z924</accession>
<protein>
    <recommendedName>
        <fullName evidence="14">2Fe-2S iron-sulfur cluster binding domain-containing protein</fullName>
    </recommendedName>
</protein>